<dbReference type="GO" id="GO:0005634">
    <property type="term" value="C:nucleus"/>
    <property type="evidence" value="ECO:0007669"/>
    <property type="project" value="UniProtKB-SubCell"/>
</dbReference>
<dbReference type="GO" id="GO:0000976">
    <property type="term" value="F:transcription cis-regulatory region binding"/>
    <property type="evidence" value="ECO:0007669"/>
    <property type="project" value="TreeGrafter"/>
</dbReference>
<dbReference type="PANTHER" id="PTHR31845:SF17">
    <property type="entry name" value="ZN(II)2CYS6 TRANSCRIPTION FACTOR (EUROFUNG)"/>
    <property type="match status" value="1"/>
</dbReference>
<evidence type="ECO:0000256" key="1">
    <source>
        <dbReference type="ARBA" id="ARBA00004123"/>
    </source>
</evidence>
<accession>A0A2N8UDI3</accession>
<dbReference type="PROSITE" id="PS00463">
    <property type="entry name" value="ZN2_CY6_FUNGAL_1"/>
    <property type="match status" value="1"/>
</dbReference>
<keyword evidence="5" id="KW-0539">Nucleus</keyword>
<dbReference type="InterPro" id="IPR001138">
    <property type="entry name" value="Zn2Cys6_DnaBD"/>
</dbReference>
<dbReference type="PROSITE" id="PS50048">
    <property type="entry name" value="ZN2_CY6_FUNGAL_2"/>
    <property type="match status" value="1"/>
</dbReference>
<dbReference type="SMART" id="SM00066">
    <property type="entry name" value="GAL4"/>
    <property type="match status" value="1"/>
</dbReference>
<dbReference type="EMBL" id="LT795059">
    <property type="protein sequence ID" value="SJX63035.1"/>
    <property type="molecule type" value="Genomic_DNA"/>
</dbReference>
<feature type="domain" description="Zn(2)-C6 fungal-type" evidence="8">
    <location>
        <begin position="20"/>
        <end position="53"/>
    </location>
</feature>
<evidence type="ECO:0000259" key="8">
    <source>
        <dbReference type="PROSITE" id="PS50048"/>
    </source>
</evidence>
<dbReference type="GO" id="GO:0008270">
    <property type="term" value="F:zinc ion binding"/>
    <property type="evidence" value="ECO:0007669"/>
    <property type="project" value="InterPro"/>
</dbReference>
<dbReference type="CDD" id="cd00067">
    <property type="entry name" value="GAL4"/>
    <property type="match status" value="1"/>
</dbReference>
<evidence type="ECO:0000256" key="6">
    <source>
        <dbReference type="SAM" id="Coils"/>
    </source>
</evidence>
<organism evidence="9 10">
    <name type="scientific">Sporisorium reilianum f. sp. reilianum</name>
    <dbReference type="NCBI Taxonomy" id="72559"/>
    <lineage>
        <taxon>Eukaryota</taxon>
        <taxon>Fungi</taxon>
        <taxon>Dikarya</taxon>
        <taxon>Basidiomycota</taxon>
        <taxon>Ustilaginomycotina</taxon>
        <taxon>Ustilaginomycetes</taxon>
        <taxon>Ustilaginales</taxon>
        <taxon>Ustilaginaceae</taxon>
        <taxon>Sporisorium</taxon>
    </lineage>
</organism>
<gene>
    <name evidence="9" type="ORF">SRS1_13858</name>
</gene>
<dbReference type="Gene3D" id="4.10.240.10">
    <property type="entry name" value="Zn(2)-C6 fungal-type DNA-binding domain"/>
    <property type="match status" value="1"/>
</dbReference>
<evidence type="ECO:0000313" key="10">
    <source>
        <dbReference type="Proteomes" id="UP000239563"/>
    </source>
</evidence>
<evidence type="ECO:0000256" key="5">
    <source>
        <dbReference type="ARBA" id="ARBA00023242"/>
    </source>
</evidence>
<evidence type="ECO:0000256" key="2">
    <source>
        <dbReference type="ARBA" id="ARBA00023015"/>
    </source>
</evidence>
<dbReference type="Pfam" id="PF00172">
    <property type="entry name" value="Zn_clus"/>
    <property type="match status" value="1"/>
</dbReference>
<keyword evidence="3" id="KW-0238">DNA-binding</keyword>
<keyword evidence="4" id="KW-0804">Transcription</keyword>
<name>A0A2N8UDI3_9BASI</name>
<dbReference type="SUPFAM" id="SSF57701">
    <property type="entry name" value="Zn2/Cys6 DNA-binding domain"/>
    <property type="match status" value="1"/>
</dbReference>
<feature type="compositionally biased region" description="Polar residues" evidence="7">
    <location>
        <begin position="138"/>
        <end position="154"/>
    </location>
</feature>
<evidence type="ECO:0000313" key="9">
    <source>
        <dbReference type="EMBL" id="SJX63035.1"/>
    </source>
</evidence>
<evidence type="ECO:0000256" key="7">
    <source>
        <dbReference type="SAM" id="MobiDB-lite"/>
    </source>
</evidence>
<dbReference type="GO" id="GO:0000981">
    <property type="term" value="F:DNA-binding transcription factor activity, RNA polymerase II-specific"/>
    <property type="evidence" value="ECO:0007669"/>
    <property type="project" value="InterPro"/>
</dbReference>
<comment type="subcellular location">
    <subcellularLocation>
        <location evidence="1">Nucleus</location>
    </subcellularLocation>
</comment>
<keyword evidence="6" id="KW-0175">Coiled coil</keyword>
<feature type="coiled-coil region" evidence="6">
    <location>
        <begin position="68"/>
        <end position="95"/>
    </location>
</feature>
<reference evidence="9 10" key="1">
    <citation type="submission" date="2017-02" db="EMBL/GenBank/DDBJ databases">
        <authorList>
            <person name="Peterson S.W."/>
        </authorList>
    </citation>
    <scope>NUCLEOTIDE SEQUENCE [LARGE SCALE GENOMIC DNA]</scope>
    <source>
        <strain evidence="9 10">SRS1_H2-8</strain>
    </source>
</reference>
<protein>
    <recommendedName>
        <fullName evidence="8">Zn(2)-C6 fungal-type domain-containing protein</fullName>
    </recommendedName>
</protein>
<evidence type="ECO:0000256" key="3">
    <source>
        <dbReference type="ARBA" id="ARBA00023125"/>
    </source>
</evidence>
<proteinExistence type="predicted"/>
<evidence type="ECO:0000256" key="4">
    <source>
        <dbReference type="ARBA" id="ARBA00023163"/>
    </source>
</evidence>
<dbReference type="AlphaFoldDB" id="A0A2N8UDI3"/>
<dbReference type="InterPro" id="IPR036864">
    <property type="entry name" value="Zn2-C6_fun-type_DNA-bd_sf"/>
</dbReference>
<feature type="region of interest" description="Disordered" evidence="7">
    <location>
        <begin position="96"/>
        <end position="176"/>
    </location>
</feature>
<sequence>MAHKSSTTKHEPSLSRRIKSCEACRKMKIKCIFEAEQAARCTRCIARNLQCHVSSNLQTILENDLGWKAKLQEQLEGQQRQIERLNAAVERLSRSVVGAADARRSAASRKRRRISKDGSDGSDLEGLRTSYDDQQDDSNNNEYVTSYATTSSRPASRGLSPPTPRASYNPASSGPDSVLPIRAIHQKQTDLISRRLLPLATAQDLFHFYLTHLDPQIYHLLRVCHYHHHATRGPERHLDRATCSEWLEEIRASSTLLLLGVLSVAALHRREMVSEVDARRGAAHAFQLLYRESSAFRAPAGCLPDFISAEPASALVTHKQHMAHRATRVALDLIASLDPTAGLFALHSPALRFAPAWVYNMLVSALVFLVKVHEMLDANQCDDARVGCDKRDTARALRAAVAELRRVADGVAEHHMVRRMVAGAQELVRQIEAMLTSAAARIAASMATLPDAAQGTAMHISQFDLLSDLHPISGLDFWPEIVTELNQPAVDAMLSGSFAS</sequence>
<dbReference type="Proteomes" id="UP000239563">
    <property type="component" value="Chromosome VI"/>
</dbReference>
<keyword evidence="2" id="KW-0805">Transcription regulation</keyword>
<dbReference type="PANTHER" id="PTHR31845">
    <property type="entry name" value="FINGER DOMAIN PROTEIN, PUTATIVE-RELATED"/>
    <property type="match status" value="1"/>
</dbReference>
<dbReference type="InterPro" id="IPR051089">
    <property type="entry name" value="prtT"/>
</dbReference>